<reference evidence="2" key="1">
    <citation type="submission" date="2016-10" db="EMBL/GenBank/DDBJ databases">
        <authorList>
            <person name="Varghese N."/>
            <person name="Submissions S."/>
        </authorList>
    </citation>
    <scope>NUCLEOTIDE SEQUENCE [LARGE SCALE GENOMIC DNA]</scope>
    <source>
        <strain evidence="2">ATCC 25963</strain>
    </source>
</reference>
<dbReference type="Gene3D" id="2.60.40.1180">
    <property type="entry name" value="Golgi alpha-mannosidase II"/>
    <property type="match status" value="1"/>
</dbReference>
<dbReference type="EMBL" id="FOMX01000017">
    <property type="protein sequence ID" value="SFE67737.1"/>
    <property type="molecule type" value="Genomic_DNA"/>
</dbReference>
<dbReference type="STRING" id="54.SAMN02745121_05145"/>
<dbReference type="AlphaFoldDB" id="A0A1I2CHB0"/>
<gene>
    <name evidence="1" type="ORF">SAMN02745121_05145</name>
</gene>
<dbReference type="Proteomes" id="UP000199400">
    <property type="component" value="Unassembled WGS sequence"/>
</dbReference>
<organism evidence="1 2">
    <name type="scientific">Nannocystis exedens</name>
    <dbReference type="NCBI Taxonomy" id="54"/>
    <lineage>
        <taxon>Bacteria</taxon>
        <taxon>Pseudomonadati</taxon>
        <taxon>Myxococcota</taxon>
        <taxon>Polyangia</taxon>
        <taxon>Nannocystales</taxon>
        <taxon>Nannocystaceae</taxon>
        <taxon>Nannocystis</taxon>
    </lineage>
</organism>
<protein>
    <submittedName>
        <fullName evidence="1">Uncharacterized protein</fullName>
    </submittedName>
</protein>
<accession>A0A1I2CHB0</accession>
<dbReference type="InterPro" id="IPR013780">
    <property type="entry name" value="Glyco_hydro_b"/>
</dbReference>
<proteinExistence type="predicted"/>
<keyword evidence="2" id="KW-1185">Reference proteome</keyword>
<evidence type="ECO:0000313" key="2">
    <source>
        <dbReference type="Proteomes" id="UP000199400"/>
    </source>
</evidence>
<evidence type="ECO:0000313" key="1">
    <source>
        <dbReference type="EMBL" id="SFE67737.1"/>
    </source>
</evidence>
<sequence length="95" mass="9957">MRARVSGVVLERVFTEGSEDAADPARTVIVAINKTAAPLTAAVTLAAYADYESVAVWQLTGPQPELVSGTNLSLAATSAFLYEMPAYSVSVLVPQ</sequence>
<name>A0A1I2CHB0_9BACT</name>